<keyword evidence="2" id="KW-1185">Reference proteome</keyword>
<name>A0ABD3RG01_9STRA</name>
<dbReference type="AlphaFoldDB" id="A0ABD3RG01"/>
<evidence type="ECO:0000313" key="1">
    <source>
        <dbReference type="EMBL" id="KAL3811923.1"/>
    </source>
</evidence>
<gene>
    <name evidence="1" type="ORF">ACHAXA_002540</name>
</gene>
<protein>
    <submittedName>
        <fullName evidence="1">Uncharacterized protein</fullName>
    </submittedName>
</protein>
<dbReference type="Proteomes" id="UP001530377">
    <property type="component" value="Unassembled WGS sequence"/>
</dbReference>
<organism evidence="1 2">
    <name type="scientific">Cyclostephanos tholiformis</name>
    <dbReference type="NCBI Taxonomy" id="382380"/>
    <lineage>
        <taxon>Eukaryota</taxon>
        <taxon>Sar</taxon>
        <taxon>Stramenopiles</taxon>
        <taxon>Ochrophyta</taxon>
        <taxon>Bacillariophyta</taxon>
        <taxon>Coscinodiscophyceae</taxon>
        <taxon>Thalassiosirophycidae</taxon>
        <taxon>Stephanodiscales</taxon>
        <taxon>Stephanodiscaceae</taxon>
        <taxon>Cyclostephanos</taxon>
    </lineage>
</organism>
<reference evidence="1 2" key="1">
    <citation type="submission" date="2024-10" db="EMBL/GenBank/DDBJ databases">
        <title>Updated reference genomes for cyclostephanoid diatoms.</title>
        <authorList>
            <person name="Roberts W.R."/>
            <person name="Alverson A.J."/>
        </authorList>
    </citation>
    <scope>NUCLEOTIDE SEQUENCE [LARGE SCALE GENOMIC DNA]</scope>
    <source>
        <strain evidence="1 2">AJA228-03</strain>
    </source>
</reference>
<dbReference type="EMBL" id="JALLPB020000227">
    <property type="protein sequence ID" value="KAL3811923.1"/>
    <property type="molecule type" value="Genomic_DNA"/>
</dbReference>
<sequence length="231" mass="27401">MVYVDKLRQNAIKVVSDARNRYISPYEEWTSDQLRELLAYFKIPIRDSANTSHETLVRICEKVFGDAAAETAKESRRHYSIEDLIRMDAAARVIQNAFLRRQALKRQESRQYHEYHADQSRGKDVGGYSRLRRLSMERRIFEQDDDCDDDTIIEWQKPSIEYAKKVEFANRPHRPGKQMVRYDWTRITLGRHCWASECGEQFDLWNEGRTSEFSQFGSGITNYFKVRPMLE</sequence>
<accession>A0ABD3RG01</accession>
<evidence type="ECO:0000313" key="2">
    <source>
        <dbReference type="Proteomes" id="UP001530377"/>
    </source>
</evidence>
<comment type="caution">
    <text evidence="1">The sequence shown here is derived from an EMBL/GenBank/DDBJ whole genome shotgun (WGS) entry which is preliminary data.</text>
</comment>
<proteinExistence type="predicted"/>